<protein>
    <submittedName>
        <fullName evidence="1">Uncharacterized protein</fullName>
    </submittedName>
</protein>
<dbReference type="AlphaFoldDB" id="A0A2W1E9X7"/>
<gene>
    <name evidence="1" type="ORF">PtrM4_014320</name>
</gene>
<evidence type="ECO:0000313" key="2">
    <source>
        <dbReference type="Proteomes" id="UP000245464"/>
    </source>
</evidence>
<dbReference type="EMBL" id="NQIK02000001">
    <property type="protein sequence ID" value="KAF7577192.1"/>
    <property type="molecule type" value="Genomic_DNA"/>
</dbReference>
<name>A0A2W1E9X7_9PLEO</name>
<dbReference type="GeneID" id="6338695"/>
<dbReference type="RefSeq" id="XP_001931382.1">
    <property type="nucleotide sequence ID" value="XM_001931347.2"/>
</dbReference>
<dbReference type="Proteomes" id="UP000245464">
    <property type="component" value="Chromosome 1"/>
</dbReference>
<proteinExistence type="predicted"/>
<dbReference type="OrthoDB" id="3668416at2759"/>
<comment type="caution">
    <text evidence="1">The sequence shown here is derived from an EMBL/GenBank/DDBJ whole genome shotgun (WGS) entry which is preliminary data.</text>
</comment>
<organism evidence="1 2">
    <name type="scientific">Pyrenophora tritici-repentis</name>
    <dbReference type="NCBI Taxonomy" id="45151"/>
    <lineage>
        <taxon>Eukaryota</taxon>
        <taxon>Fungi</taxon>
        <taxon>Dikarya</taxon>
        <taxon>Ascomycota</taxon>
        <taxon>Pezizomycotina</taxon>
        <taxon>Dothideomycetes</taxon>
        <taxon>Pleosporomycetidae</taxon>
        <taxon>Pleosporales</taxon>
        <taxon>Pleosporineae</taxon>
        <taxon>Pleosporaceae</taxon>
        <taxon>Pyrenophora</taxon>
    </lineage>
</organism>
<reference evidence="1 2" key="1">
    <citation type="journal article" date="2018" name="BMC Genomics">
        <title>Comparative genomics of the wheat fungal pathogen Pyrenophora tritici-repentis reveals chromosomal variations and genome plasticity.</title>
        <authorList>
            <person name="Moolhuijzen P."/>
            <person name="See P.T."/>
            <person name="Hane J.K."/>
            <person name="Shi G."/>
            <person name="Liu Z."/>
            <person name="Oliver R.P."/>
            <person name="Moffat C.S."/>
        </authorList>
    </citation>
    <scope>NUCLEOTIDE SEQUENCE [LARGE SCALE GENOMIC DNA]</scope>
    <source>
        <strain evidence="1">M4</strain>
    </source>
</reference>
<accession>A0A2W1E9X7</accession>
<dbReference type="KEGG" id="ptrr:6338695"/>
<sequence length="147" mass="15904">MRFTNLLPAVFAASASATTFIGFVDNACQRADGSMIEVSAKELQNIIVKTFPSGQAVGEAHRAWDTPDDRLRCPSNADDTYKWIDIPQWQAGSASGQPSQGGALAVTYYKGTDTYSVCSYLAGVQPNRYAGNCKVHYPWAPATPPHE</sequence>
<dbReference type="OMA" id="DDTYKWI"/>
<evidence type="ECO:0000313" key="1">
    <source>
        <dbReference type="EMBL" id="KAF7577192.1"/>
    </source>
</evidence>